<dbReference type="SUPFAM" id="SSF53955">
    <property type="entry name" value="Lysozyme-like"/>
    <property type="match status" value="1"/>
</dbReference>
<dbReference type="SUPFAM" id="SSF56601">
    <property type="entry name" value="beta-lactamase/transpeptidase-like"/>
    <property type="match status" value="1"/>
</dbReference>
<keyword evidence="8" id="KW-0133">Cell shape</keyword>
<evidence type="ECO:0000256" key="12">
    <source>
        <dbReference type="ARBA" id="ARBA00034000"/>
    </source>
</evidence>
<dbReference type="PANTHER" id="PTHR32282:SF33">
    <property type="entry name" value="PEPTIDOGLYCAN GLYCOSYLTRANSFERASE"/>
    <property type="match status" value="1"/>
</dbReference>
<dbReference type="EMBL" id="JADPRT010000009">
    <property type="protein sequence ID" value="MBF9070678.1"/>
    <property type="molecule type" value="Genomic_DNA"/>
</dbReference>
<dbReference type="AlphaFoldDB" id="A0A931B5K7"/>
<accession>A0A931B5K7</accession>
<proteinExistence type="inferred from homology"/>
<dbReference type="GO" id="GO:0008658">
    <property type="term" value="F:penicillin binding"/>
    <property type="evidence" value="ECO:0007669"/>
    <property type="project" value="InterPro"/>
</dbReference>
<comment type="similarity">
    <text evidence="1">In the C-terminal section; belongs to the transpeptidase family.</text>
</comment>
<dbReference type="GO" id="GO:0030288">
    <property type="term" value="C:outer membrane-bounded periplasmic space"/>
    <property type="evidence" value="ECO:0007669"/>
    <property type="project" value="TreeGrafter"/>
</dbReference>
<dbReference type="InterPro" id="IPR050396">
    <property type="entry name" value="Glycosyltr_51/Transpeptidase"/>
</dbReference>
<evidence type="ECO:0000256" key="2">
    <source>
        <dbReference type="ARBA" id="ARBA00007739"/>
    </source>
</evidence>
<evidence type="ECO:0000256" key="7">
    <source>
        <dbReference type="ARBA" id="ARBA00022801"/>
    </source>
</evidence>
<evidence type="ECO:0000256" key="13">
    <source>
        <dbReference type="ARBA" id="ARBA00049902"/>
    </source>
</evidence>
<keyword evidence="10" id="KW-0511">Multifunctional enzyme</keyword>
<feature type="region of interest" description="Disordered" evidence="14">
    <location>
        <begin position="691"/>
        <end position="778"/>
    </location>
</feature>
<comment type="caution">
    <text evidence="17">The sequence shown here is derived from an EMBL/GenBank/DDBJ whole genome shotgun (WGS) entry which is preliminary data.</text>
</comment>
<evidence type="ECO:0000256" key="14">
    <source>
        <dbReference type="SAM" id="MobiDB-lite"/>
    </source>
</evidence>
<feature type="compositionally biased region" description="Gly residues" evidence="14">
    <location>
        <begin position="711"/>
        <end position="778"/>
    </location>
</feature>
<keyword evidence="6" id="KW-0808">Transferase</keyword>
<dbReference type="InterPro" id="IPR023346">
    <property type="entry name" value="Lysozyme-like_dom_sf"/>
</dbReference>
<dbReference type="Gene3D" id="3.40.710.10">
    <property type="entry name" value="DD-peptidase/beta-lactamase superfamily"/>
    <property type="match status" value="1"/>
</dbReference>
<evidence type="ECO:0000256" key="10">
    <source>
        <dbReference type="ARBA" id="ARBA00023268"/>
    </source>
</evidence>
<comment type="catalytic activity">
    <reaction evidence="12">
        <text>Preferential cleavage: (Ac)2-L-Lys-D-Ala-|-D-Ala. Also transpeptidation of peptidyl-alanyl moieties that are N-acyl substituents of D-alanine.</text>
        <dbReference type="EC" id="3.4.16.4"/>
    </reaction>
</comment>
<evidence type="ECO:0000256" key="6">
    <source>
        <dbReference type="ARBA" id="ARBA00022679"/>
    </source>
</evidence>
<keyword evidence="11" id="KW-0961">Cell wall biogenesis/degradation</keyword>
<keyword evidence="9" id="KW-0573">Peptidoglycan synthesis</keyword>
<dbReference type="GO" id="GO:0006508">
    <property type="term" value="P:proteolysis"/>
    <property type="evidence" value="ECO:0007669"/>
    <property type="project" value="UniProtKB-KW"/>
</dbReference>
<name>A0A931B5K7_9ACTN</name>
<evidence type="ECO:0000256" key="5">
    <source>
        <dbReference type="ARBA" id="ARBA00022676"/>
    </source>
</evidence>
<keyword evidence="5" id="KW-0328">Glycosyltransferase</keyword>
<gene>
    <name evidence="17" type="ORF">I2501_21890</name>
</gene>
<dbReference type="GO" id="GO:0008955">
    <property type="term" value="F:peptidoglycan glycosyltransferase activity"/>
    <property type="evidence" value="ECO:0007669"/>
    <property type="project" value="UniProtKB-EC"/>
</dbReference>
<dbReference type="GO" id="GO:0071555">
    <property type="term" value="P:cell wall organization"/>
    <property type="evidence" value="ECO:0007669"/>
    <property type="project" value="UniProtKB-KW"/>
</dbReference>
<organism evidence="17 18">
    <name type="scientific">Streptacidiphilus fuscans</name>
    <dbReference type="NCBI Taxonomy" id="2789292"/>
    <lineage>
        <taxon>Bacteria</taxon>
        <taxon>Bacillati</taxon>
        <taxon>Actinomycetota</taxon>
        <taxon>Actinomycetes</taxon>
        <taxon>Kitasatosporales</taxon>
        <taxon>Streptomycetaceae</taxon>
        <taxon>Streptacidiphilus</taxon>
    </lineage>
</organism>
<keyword evidence="7" id="KW-0378">Hydrolase</keyword>
<dbReference type="InterPro" id="IPR001460">
    <property type="entry name" value="PCN-bd_Tpept"/>
</dbReference>
<dbReference type="GO" id="GO:0009002">
    <property type="term" value="F:serine-type D-Ala-D-Ala carboxypeptidase activity"/>
    <property type="evidence" value="ECO:0007669"/>
    <property type="project" value="UniProtKB-EC"/>
</dbReference>
<protein>
    <submittedName>
        <fullName evidence="17">Penicillin-binding protein</fullName>
    </submittedName>
</protein>
<dbReference type="Pfam" id="PF00912">
    <property type="entry name" value="Transgly"/>
    <property type="match status" value="1"/>
</dbReference>
<feature type="domain" description="Penicillin-binding protein transpeptidase" evidence="15">
    <location>
        <begin position="362"/>
        <end position="647"/>
    </location>
</feature>
<evidence type="ECO:0000256" key="9">
    <source>
        <dbReference type="ARBA" id="ARBA00022984"/>
    </source>
</evidence>
<keyword evidence="4" id="KW-0645">Protease</keyword>
<evidence type="ECO:0000256" key="3">
    <source>
        <dbReference type="ARBA" id="ARBA00022645"/>
    </source>
</evidence>
<evidence type="ECO:0000313" key="18">
    <source>
        <dbReference type="Proteomes" id="UP000657385"/>
    </source>
</evidence>
<dbReference type="FunFam" id="1.10.3810.10:FF:000001">
    <property type="entry name" value="Penicillin-binding protein 1A"/>
    <property type="match status" value="1"/>
</dbReference>
<dbReference type="RefSeq" id="WP_196195849.1">
    <property type="nucleotide sequence ID" value="NZ_JADPRT010000009.1"/>
</dbReference>
<sequence>MAAKRKVSPLQQISLGARLLGASVLAGGLVAGLALPAVGALGLTAKSAVNDFNNIPDDFTTPPLSQASYIYDGQNNVIAKVYSRDRTVVPESQIAPVMRQALVDIEDNRFYQHGAIDLKGTLRALSNNSGGGSTQGGSTLTQQYVKNVFVEEAGNDQAKVLEAQRQTVGRKIQELKYAIKVEETLTKDQILTNYLNLTFFGEQAYGIEAASERYFGVRASQLKVQQAALLAGLVQSPTYYDPLVYPDVALQRRNTVLEKMAEYGSISSAQAKAAEATPLGLSPHKAQEGCITATHSGEAFFCDYVEHIILQDPAFGATESDRQALWDKGGLQIHTTLDPKAQAALYSSVTSHVYAGDKAATAMTMVQPGTGKILAMGQSRPYGVGSSPAVTTLNYNVDRTMGGGGGFPTGSTFKPITAAAALEQGLKMDKSYPSPYQEPYPSMTDCNGNTLAQVDNPPDQNDSTSLVGPFNMPDAMAKSVNTYFVPLEKDAGLCNVVHMMNKLGITTQATYSPNSTTLAPIEQVQSLTLGTNNLTPLEMANVYATFAARGLYCSPTAITSVTTADHKSLPVPQANCQQVMQQSTADAITTMLKGVVEDGTGAADGFSDGRPSAGKTGTTDSHFQVWFVGFTPQLAGATVVSDTAKYDNLSYQSIGGVTQTAFGSTVAGPIWHDAMDGALAGVPFGSFNLVPLPNKNPPSNDGAKKGKKPGQNGGQGGGPGGAIFGQAGGTTGGPGGGNGSTGTIFGGTGGTGGPGTAGGTGIVGVAGGGPGGGNGFGG</sequence>
<reference evidence="17" key="1">
    <citation type="submission" date="2020-11" db="EMBL/GenBank/DDBJ databases">
        <title>Isolation and identification of active actinomycetes.</title>
        <authorList>
            <person name="Yu B."/>
        </authorList>
    </citation>
    <scope>NUCLEOTIDE SEQUENCE</scope>
    <source>
        <strain evidence="17">NEAU-YB345</strain>
    </source>
</reference>
<dbReference type="InterPro" id="IPR012338">
    <property type="entry name" value="Beta-lactam/transpept-like"/>
</dbReference>
<dbReference type="InterPro" id="IPR036950">
    <property type="entry name" value="PBP_transglycosylase"/>
</dbReference>
<evidence type="ECO:0000256" key="8">
    <source>
        <dbReference type="ARBA" id="ARBA00022960"/>
    </source>
</evidence>
<dbReference type="Gene3D" id="1.10.3810.10">
    <property type="entry name" value="Biosynthetic peptidoglycan transglycosylase-like"/>
    <property type="match status" value="1"/>
</dbReference>
<dbReference type="PANTHER" id="PTHR32282">
    <property type="entry name" value="BINDING PROTEIN TRANSPEPTIDASE, PUTATIVE-RELATED"/>
    <property type="match status" value="1"/>
</dbReference>
<dbReference type="GO" id="GO:0008360">
    <property type="term" value="P:regulation of cell shape"/>
    <property type="evidence" value="ECO:0007669"/>
    <property type="project" value="UniProtKB-KW"/>
</dbReference>
<dbReference type="InterPro" id="IPR001264">
    <property type="entry name" value="Glyco_trans_51"/>
</dbReference>
<evidence type="ECO:0000256" key="11">
    <source>
        <dbReference type="ARBA" id="ARBA00023316"/>
    </source>
</evidence>
<evidence type="ECO:0000256" key="1">
    <source>
        <dbReference type="ARBA" id="ARBA00007090"/>
    </source>
</evidence>
<dbReference type="Proteomes" id="UP000657385">
    <property type="component" value="Unassembled WGS sequence"/>
</dbReference>
<evidence type="ECO:0000259" key="15">
    <source>
        <dbReference type="Pfam" id="PF00905"/>
    </source>
</evidence>
<keyword evidence="3" id="KW-0121">Carboxypeptidase</keyword>
<evidence type="ECO:0000256" key="4">
    <source>
        <dbReference type="ARBA" id="ARBA00022670"/>
    </source>
</evidence>
<evidence type="ECO:0000313" key="17">
    <source>
        <dbReference type="EMBL" id="MBF9070678.1"/>
    </source>
</evidence>
<comment type="similarity">
    <text evidence="2">In the N-terminal section; belongs to the glycosyltransferase 51 family.</text>
</comment>
<keyword evidence="18" id="KW-1185">Reference proteome</keyword>
<evidence type="ECO:0000259" key="16">
    <source>
        <dbReference type="Pfam" id="PF00912"/>
    </source>
</evidence>
<dbReference type="Pfam" id="PF00905">
    <property type="entry name" value="Transpeptidase"/>
    <property type="match status" value="1"/>
</dbReference>
<feature type="domain" description="Glycosyl transferase family 51" evidence="16">
    <location>
        <begin position="75"/>
        <end position="260"/>
    </location>
</feature>
<comment type="catalytic activity">
    <reaction evidence="13">
        <text>[GlcNAc-(1-&gt;4)-Mur2Ac(oyl-L-Ala-gamma-D-Glu-L-Lys-D-Ala-D-Ala)](n)-di-trans,octa-cis-undecaprenyl diphosphate + beta-D-GlcNAc-(1-&gt;4)-Mur2Ac(oyl-L-Ala-gamma-D-Glu-L-Lys-D-Ala-D-Ala)-di-trans,octa-cis-undecaprenyl diphosphate = [GlcNAc-(1-&gt;4)-Mur2Ac(oyl-L-Ala-gamma-D-Glu-L-Lys-D-Ala-D-Ala)](n+1)-di-trans,octa-cis-undecaprenyl diphosphate + di-trans,octa-cis-undecaprenyl diphosphate + H(+)</text>
        <dbReference type="Rhea" id="RHEA:23708"/>
        <dbReference type="Rhea" id="RHEA-COMP:9602"/>
        <dbReference type="Rhea" id="RHEA-COMP:9603"/>
        <dbReference type="ChEBI" id="CHEBI:15378"/>
        <dbReference type="ChEBI" id="CHEBI:58405"/>
        <dbReference type="ChEBI" id="CHEBI:60033"/>
        <dbReference type="ChEBI" id="CHEBI:78435"/>
        <dbReference type="EC" id="2.4.99.28"/>
    </reaction>
</comment>
<dbReference type="GO" id="GO:0009252">
    <property type="term" value="P:peptidoglycan biosynthetic process"/>
    <property type="evidence" value="ECO:0007669"/>
    <property type="project" value="UniProtKB-KW"/>
</dbReference>